<reference evidence="1" key="1">
    <citation type="journal article" date="2014" name="PLoS ONE">
        <title>Genome Information of Methylobacterium oryzae, a Plant-Probiotic Methylotroph in the Phyllosphere.</title>
        <authorList>
            <person name="Kwak M.J."/>
            <person name="Jeong H."/>
            <person name="Madhaiyan M."/>
            <person name="Lee Y."/>
            <person name="Sa T.M."/>
            <person name="Oh T.K."/>
            <person name="Kim J.F."/>
        </authorList>
    </citation>
    <scope>NUCLEOTIDE SEQUENCE</scope>
    <source>
        <strain evidence="1">CBMB20</strain>
        <plasmid evidence="1">pMOC1</plasmid>
    </source>
</reference>
<geneLocation type="plasmid" evidence="1">
    <name>pMOC1</name>
</geneLocation>
<dbReference type="AlphaFoldDB" id="A0A088B350"/>
<gene>
    <name evidence="1" type="ORF">MOC_1p0046</name>
</gene>
<sequence>MICEVHRRFARAMHVDEDISLGFLAGDRHEGDRVDEHQRVLIASPSASKLGQHLGPACQHSIREGCEPLGKGF</sequence>
<keyword evidence="1" id="KW-0614">Plasmid</keyword>
<dbReference type="RefSeq" id="WP_172685342.1">
    <property type="nucleotide sequence ID" value="NZ_JX627580.1"/>
</dbReference>
<organism evidence="1">
    <name type="scientific">Methylobacterium oryzae CBMB20</name>
    <dbReference type="NCBI Taxonomy" id="693986"/>
    <lineage>
        <taxon>Bacteria</taxon>
        <taxon>Pseudomonadati</taxon>
        <taxon>Pseudomonadota</taxon>
        <taxon>Alphaproteobacteria</taxon>
        <taxon>Hyphomicrobiales</taxon>
        <taxon>Methylobacteriaceae</taxon>
        <taxon>Methylobacterium</taxon>
    </lineage>
</organism>
<proteinExistence type="predicted"/>
<dbReference type="EMBL" id="JX627580">
    <property type="protein sequence ID" value="AGO88284.1"/>
    <property type="molecule type" value="Genomic_DNA"/>
</dbReference>
<name>A0A088B350_9HYPH</name>
<protein>
    <submittedName>
        <fullName evidence="1">Protein of unassigned function</fullName>
    </submittedName>
</protein>
<evidence type="ECO:0000313" key="1">
    <source>
        <dbReference type="EMBL" id="AGO88284.1"/>
    </source>
</evidence>
<accession>A0A088B350</accession>